<dbReference type="Proteomes" id="UP000625711">
    <property type="component" value="Unassembled WGS sequence"/>
</dbReference>
<dbReference type="EMBL" id="JAACXV010000016">
    <property type="protein sequence ID" value="KAF7287180.1"/>
    <property type="molecule type" value="Genomic_DNA"/>
</dbReference>
<feature type="compositionally biased region" description="Basic and acidic residues" evidence="1">
    <location>
        <begin position="17"/>
        <end position="26"/>
    </location>
</feature>
<dbReference type="AlphaFoldDB" id="A0A834IVT0"/>
<evidence type="ECO:0000256" key="1">
    <source>
        <dbReference type="SAM" id="MobiDB-lite"/>
    </source>
</evidence>
<proteinExistence type="predicted"/>
<reference evidence="2" key="1">
    <citation type="submission" date="2020-08" db="EMBL/GenBank/DDBJ databases">
        <title>Genome sequencing and assembly of the red palm weevil Rhynchophorus ferrugineus.</title>
        <authorList>
            <person name="Dias G.B."/>
            <person name="Bergman C.M."/>
            <person name="Manee M."/>
        </authorList>
    </citation>
    <scope>NUCLEOTIDE SEQUENCE</scope>
    <source>
        <strain evidence="2">AA-2017</strain>
        <tissue evidence="2">Whole larva</tissue>
    </source>
</reference>
<evidence type="ECO:0000313" key="3">
    <source>
        <dbReference type="Proteomes" id="UP000625711"/>
    </source>
</evidence>
<gene>
    <name evidence="2" type="ORF">GWI33_002547</name>
</gene>
<evidence type="ECO:0000313" key="2">
    <source>
        <dbReference type="EMBL" id="KAF7287180.1"/>
    </source>
</evidence>
<name>A0A834IVT0_RHYFE</name>
<organism evidence="2 3">
    <name type="scientific">Rhynchophorus ferrugineus</name>
    <name type="common">Red palm weevil</name>
    <name type="synonym">Curculio ferrugineus</name>
    <dbReference type="NCBI Taxonomy" id="354439"/>
    <lineage>
        <taxon>Eukaryota</taxon>
        <taxon>Metazoa</taxon>
        <taxon>Ecdysozoa</taxon>
        <taxon>Arthropoda</taxon>
        <taxon>Hexapoda</taxon>
        <taxon>Insecta</taxon>
        <taxon>Pterygota</taxon>
        <taxon>Neoptera</taxon>
        <taxon>Endopterygota</taxon>
        <taxon>Coleoptera</taxon>
        <taxon>Polyphaga</taxon>
        <taxon>Cucujiformia</taxon>
        <taxon>Curculionidae</taxon>
        <taxon>Dryophthorinae</taxon>
        <taxon>Rhynchophorus</taxon>
    </lineage>
</organism>
<sequence>MNGGGRGGDRRRRQQRRSGDDARRLANEVSGLLGPRMISKRPITRDGQLLEYLCCPRSLGAVGCRLCEIAAAAKQKGPPPCCQLCRRSIPNRIRVSPAWKWVRNVDDDGAGCGETRGGMDGEAGVVGQRGLALFEMQEGRAEGLRRNLFNVSTE</sequence>
<keyword evidence="3" id="KW-1185">Reference proteome</keyword>
<feature type="region of interest" description="Disordered" evidence="1">
    <location>
        <begin position="1"/>
        <end position="26"/>
    </location>
</feature>
<protein>
    <submittedName>
        <fullName evidence="2">Uncharacterized protein</fullName>
    </submittedName>
</protein>
<comment type="caution">
    <text evidence="2">The sequence shown here is derived from an EMBL/GenBank/DDBJ whole genome shotgun (WGS) entry which is preliminary data.</text>
</comment>
<accession>A0A834IVT0</accession>